<dbReference type="SUPFAM" id="SSF52151">
    <property type="entry name" value="FabD/lysophospholipase-like"/>
    <property type="match status" value="1"/>
</dbReference>
<dbReference type="InterPro" id="IPR016035">
    <property type="entry name" value="Acyl_Trfase/lysoPLipase"/>
</dbReference>
<keyword evidence="1 4" id="KW-0378">Hydrolase</keyword>
<dbReference type="InterPro" id="IPR050301">
    <property type="entry name" value="NTE"/>
</dbReference>
<organism evidence="6 7">
    <name type="scientific">Hallella mizrahii</name>
    <dbReference type="NCBI Taxonomy" id="2606637"/>
    <lineage>
        <taxon>Bacteria</taxon>
        <taxon>Pseudomonadati</taxon>
        <taxon>Bacteroidota</taxon>
        <taxon>Bacteroidia</taxon>
        <taxon>Bacteroidales</taxon>
        <taxon>Prevotellaceae</taxon>
        <taxon>Hallella</taxon>
    </lineage>
</organism>
<protein>
    <submittedName>
        <fullName evidence="6">Patatin</fullName>
    </submittedName>
</protein>
<keyword evidence="7" id="KW-1185">Reference proteome</keyword>
<reference evidence="6 7" key="1">
    <citation type="submission" date="2019-08" db="EMBL/GenBank/DDBJ databases">
        <title>In-depth cultivation of the pig gut microbiome towards novel bacterial diversity and tailored functional studies.</title>
        <authorList>
            <person name="Wylensek D."/>
            <person name="Hitch T.C.A."/>
            <person name="Clavel T."/>
        </authorList>
    </citation>
    <scope>NUCLEOTIDE SEQUENCE [LARGE SCALE GENOMIC DNA]</scope>
    <source>
        <strain evidence="6 7">LKV-178-WT-2A</strain>
    </source>
</reference>
<evidence type="ECO:0000256" key="3">
    <source>
        <dbReference type="ARBA" id="ARBA00023098"/>
    </source>
</evidence>
<dbReference type="GO" id="GO:0016042">
    <property type="term" value="P:lipid catabolic process"/>
    <property type="evidence" value="ECO:0007669"/>
    <property type="project" value="UniProtKB-UniRule"/>
</dbReference>
<keyword evidence="2 4" id="KW-0442">Lipid degradation</keyword>
<sequence length="300" mass="32720">MNILDTFHSFLQRFRRSSMDVALVLGGGGARGFAHIGAIEALQAHGYHITSVAGTSMGALVGGLFVAGKMEELKTIAHRLTKMQMLKIMDVSPGLDHLASGERLLKELRQIVGEVRIEDLPIPYACVASDIISGQPYVFREGELAQAIRASVSIPCFFKPVEIGGALYVDGSVHDTLPLDVVSRKKGDLLVAVNASAPDAYPQSNGAPATTRENSSFWMRWIPVMKSGLSSNYVRMAVRVACLSVQNNTMMAERLTPPDILADIPMDAFGLFDFTRADEIIAYGRQVMEKTLKEKSFKKS</sequence>
<feature type="short sequence motif" description="GXSXG" evidence="4">
    <location>
        <begin position="54"/>
        <end position="58"/>
    </location>
</feature>
<evidence type="ECO:0000256" key="1">
    <source>
        <dbReference type="ARBA" id="ARBA00022801"/>
    </source>
</evidence>
<evidence type="ECO:0000313" key="6">
    <source>
        <dbReference type="EMBL" id="MST84548.1"/>
    </source>
</evidence>
<name>A0A7K0KFB6_9BACT</name>
<proteinExistence type="predicted"/>
<dbReference type="GO" id="GO:0016787">
    <property type="term" value="F:hydrolase activity"/>
    <property type="evidence" value="ECO:0007669"/>
    <property type="project" value="UniProtKB-UniRule"/>
</dbReference>
<feature type="active site" description="Nucleophile" evidence="4">
    <location>
        <position position="56"/>
    </location>
</feature>
<evidence type="ECO:0000256" key="2">
    <source>
        <dbReference type="ARBA" id="ARBA00022963"/>
    </source>
</evidence>
<dbReference type="InterPro" id="IPR002641">
    <property type="entry name" value="PNPLA_dom"/>
</dbReference>
<evidence type="ECO:0000256" key="4">
    <source>
        <dbReference type="PROSITE-ProRule" id="PRU01161"/>
    </source>
</evidence>
<dbReference type="RefSeq" id="WP_154534134.1">
    <property type="nucleotide sequence ID" value="NZ_VUNG01000016.1"/>
</dbReference>
<feature type="domain" description="PNPLA" evidence="5">
    <location>
        <begin position="23"/>
        <end position="183"/>
    </location>
</feature>
<dbReference type="EMBL" id="VUNG01000016">
    <property type="protein sequence ID" value="MST84548.1"/>
    <property type="molecule type" value="Genomic_DNA"/>
</dbReference>
<keyword evidence="3 4" id="KW-0443">Lipid metabolism</keyword>
<gene>
    <name evidence="6" type="ORF">FYJ73_07670</name>
</gene>
<dbReference type="PROSITE" id="PS51635">
    <property type="entry name" value="PNPLA"/>
    <property type="match status" value="1"/>
</dbReference>
<feature type="active site" description="Proton acceptor" evidence="4">
    <location>
        <position position="170"/>
    </location>
</feature>
<dbReference type="PANTHER" id="PTHR14226:SF76">
    <property type="entry name" value="NTE FAMILY PROTEIN RSSA"/>
    <property type="match status" value="1"/>
</dbReference>
<comment type="caution">
    <text evidence="4">Lacks conserved residue(s) required for the propagation of feature annotation.</text>
</comment>
<dbReference type="Pfam" id="PF01734">
    <property type="entry name" value="Patatin"/>
    <property type="match status" value="1"/>
</dbReference>
<dbReference type="Proteomes" id="UP000438914">
    <property type="component" value="Unassembled WGS sequence"/>
</dbReference>
<evidence type="ECO:0000313" key="7">
    <source>
        <dbReference type="Proteomes" id="UP000438914"/>
    </source>
</evidence>
<dbReference type="PANTHER" id="PTHR14226">
    <property type="entry name" value="NEUROPATHY TARGET ESTERASE/SWISS CHEESE D.MELANOGASTER"/>
    <property type="match status" value="1"/>
</dbReference>
<evidence type="ECO:0000259" key="5">
    <source>
        <dbReference type="PROSITE" id="PS51635"/>
    </source>
</evidence>
<dbReference type="AlphaFoldDB" id="A0A7K0KFB6"/>
<dbReference type="Gene3D" id="3.40.1090.10">
    <property type="entry name" value="Cytosolic phospholipase A2 catalytic domain"/>
    <property type="match status" value="1"/>
</dbReference>
<comment type="caution">
    <text evidence="6">The sequence shown here is derived from an EMBL/GenBank/DDBJ whole genome shotgun (WGS) entry which is preliminary data.</text>
</comment>
<feature type="short sequence motif" description="GXGXXG" evidence="4">
    <location>
        <begin position="27"/>
        <end position="32"/>
    </location>
</feature>
<accession>A0A7K0KFB6</accession>